<dbReference type="Proteomes" id="UP000008311">
    <property type="component" value="Unassembled WGS sequence"/>
</dbReference>
<protein>
    <submittedName>
        <fullName evidence="2">Uncharacterized protein</fullName>
    </submittedName>
</protein>
<dbReference type="PANTHER" id="PTHR36766:SF70">
    <property type="entry name" value="DISEASE RESISTANCE PROTEIN RGA4"/>
    <property type="match status" value="1"/>
</dbReference>
<dbReference type="GO" id="GO:0006952">
    <property type="term" value="P:defense response"/>
    <property type="evidence" value="ECO:0007669"/>
    <property type="project" value="UniProtKB-KW"/>
</dbReference>
<dbReference type="InterPro" id="IPR032675">
    <property type="entry name" value="LRR_dom_sf"/>
</dbReference>
<dbReference type="EMBL" id="EQ973887">
    <property type="protein sequence ID" value="EEF40251.1"/>
    <property type="molecule type" value="Genomic_DNA"/>
</dbReference>
<keyword evidence="3" id="KW-1185">Reference proteome</keyword>
<dbReference type="eggNOG" id="KOG4658">
    <property type="taxonomic scope" value="Eukaryota"/>
</dbReference>
<sequence>MPAVTYIGREFYGDITERPFPSLKEIVLCDFPNLQEWFAADGRNAFPVLSKLIVKKCPKLTAAPIVESLQHLELHSCSATLFNSMHALSSLKIFAIEKVADLVSLSGEFLTNNPFLTSLEIISCPKLCLFPSELCTLAARKSLKIRWCEVLSSLPQGFQNLKALESLEITDCHSIVSMTHNGIGGLSSLRSLSIENSSNLISLSLSLQNLTYLEHLTIMYCPSLVSLPKGLHHLSALRSLTIISCPQILYLPEELQCHNTGLLRNWELSWIFDNLRLSNLEQLPEGVKLLTALQHLSIQACPNLEERCKEESGEDRLRIAHVPIKYIGSSAAMHFYETGSSSV</sequence>
<gene>
    <name evidence="2" type="ORF">RCOM_1381590</name>
</gene>
<organism evidence="2 3">
    <name type="scientific">Ricinus communis</name>
    <name type="common">Castor bean</name>
    <dbReference type="NCBI Taxonomy" id="3988"/>
    <lineage>
        <taxon>Eukaryota</taxon>
        <taxon>Viridiplantae</taxon>
        <taxon>Streptophyta</taxon>
        <taxon>Embryophyta</taxon>
        <taxon>Tracheophyta</taxon>
        <taxon>Spermatophyta</taxon>
        <taxon>Magnoliopsida</taxon>
        <taxon>eudicotyledons</taxon>
        <taxon>Gunneridae</taxon>
        <taxon>Pentapetalae</taxon>
        <taxon>rosids</taxon>
        <taxon>fabids</taxon>
        <taxon>Malpighiales</taxon>
        <taxon>Euphorbiaceae</taxon>
        <taxon>Acalyphoideae</taxon>
        <taxon>Acalypheae</taxon>
        <taxon>Ricinus</taxon>
    </lineage>
</organism>
<dbReference type="SUPFAM" id="SSF52058">
    <property type="entry name" value="L domain-like"/>
    <property type="match status" value="1"/>
</dbReference>
<evidence type="ECO:0000313" key="3">
    <source>
        <dbReference type="Proteomes" id="UP000008311"/>
    </source>
</evidence>
<dbReference type="Gene3D" id="3.80.10.10">
    <property type="entry name" value="Ribonuclease Inhibitor"/>
    <property type="match status" value="1"/>
</dbReference>
<dbReference type="InParanoid" id="B9S7T5"/>
<accession>B9S7T5</accession>
<dbReference type="AlphaFoldDB" id="B9S7T5"/>
<evidence type="ECO:0000256" key="1">
    <source>
        <dbReference type="ARBA" id="ARBA00022821"/>
    </source>
</evidence>
<keyword evidence="1" id="KW-0611">Plant defense</keyword>
<proteinExistence type="predicted"/>
<name>B9S7T5_RICCO</name>
<dbReference type="PANTHER" id="PTHR36766">
    <property type="entry name" value="PLANT BROAD-SPECTRUM MILDEW RESISTANCE PROTEIN RPW8"/>
    <property type="match status" value="1"/>
</dbReference>
<evidence type="ECO:0000313" key="2">
    <source>
        <dbReference type="EMBL" id="EEF40251.1"/>
    </source>
</evidence>
<reference evidence="3" key="1">
    <citation type="journal article" date="2010" name="Nat. Biotechnol.">
        <title>Draft genome sequence of the oilseed species Ricinus communis.</title>
        <authorList>
            <person name="Chan A.P."/>
            <person name="Crabtree J."/>
            <person name="Zhao Q."/>
            <person name="Lorenzi H."/>
            <person name="Orvis J."/>
            <person name="Puiu D."/>
            <person name="Melake-Berhan A."/>
            <person name="Jones K.M."/>
            <person name="Redman J."/>
            <person name="Chen G."/>
            <person name="Cahoon E.B."/>
            <person name="Gedil M."/>
            <person name="Stanke M."/>
            <person name="Haas B.J."/>
            <person name="Wortman J.R."/>
            <person name="Fraser-Liggett C.M."/>
            <person name="Ravel J."/>
            <person name="Rabinowicz P.D."/>
        </authorList>
    </citation>
    <scope>NUCLEOTIDE SEQUENCE [LARGE SCALE GENOMIC DNA]</scope>
    <source>
        <strain evidence="3">cv. Hale</strain>
    </source>
</reference>